<evidence type="ECO:0000313" key="6">
    <source>
        <dbReference type="EMBL" id="MCR8633812.1"/>
    </source>
</evidence>
<dbReference type="EMBL" id="JANQBD010000016">
    <property type="protein sequence ID" value="MCR8633812.1"/>
    <property type="molecule type" value="Genomic_DNA"/>
</dbReference>
<evidence type="ECO:0000256" key="2">
    <source>
        <dbReference type="ARBA" id="ARBA00023002"/>
    </source>
</evidence>
<dbReference type="CDD" id="cd18126">
    <property type="entry name" value="GAPDH_I_C"/>
    <property type="match status" value="1"/>
</dbReference>
<dbReference type="NCBIfam" id="TIGR01534">
    <property type="entry name" value="GAPDH-I"/>
    <property type="match status" value="1"/>
</dbReference>
<dbReference type="RefSeq" id="WP_258215379.1">
    <property type="nucleotide sequence ID" value="NZ_JANQBD010000016.1"/>
</dbReference>
<dbReference type="SUPFAM" id="SSF55347">
    <property type="entry name" value="Glyceraldehyde-3-phosphate dehydrogenase-like, C-terminal domain"/>
    <property type="match status" value="1"/>
</dbReference>
<sequence length="343" mass="37915">MQCGVGISGTGRIGRLLIRKILSDNTHPIHLKAINTSYPTHIIAHLLKYDSVHRTWEADIETGENYLLINGQRLEVTSERNPELIPWKDLGVDLAVDATGKFNDRKGAQKHLLGGASAVLLTAPGEQVDLTIVMGVNQQDYDPMKHILLSAASCTTNCLVPVLSILDRSFHVNHAWVTTIHSYTNDQRHLDNPHQDLRRARACTQSIVPTSTGVGNALRDVMPRLAPVVHGLSIRVPTPDVSLVDLTVGVNCRVSQADVRNALQSAVKGELSRYVEYTEAPLVSIDFIGCEKSAVIDGLSLAVRDDQIKLLAWYDNEWGYVSRVMDILSMVINKKQEVFNKYG</sequence>
<dbReference type="Pfam" id="PF00044">
    <property type="entry name" value="Gp_dh_N"/>
    <property type="match status" value="1"/>
</dbReference>
<keyword evidence="2 4" id="KW-0560">Oxidoreductase</keyword>
<dbReference type="SUPFAM" id="SSF51735">
    <property type="entry name" value="NAD(P)-binding Rossmann-fold domains"/>
    <property type="match status" value="1"/>
</dbReference>
<dbReference type="Pfam" id="PF02800">
    <property type="entry name" value="Gp_dh_C"/>
    <property type="match status" value="1"/>
</dbReference>
<comment type="similarity">
    <text evidence="1 3">Belongs to the glyceraldehyde-3-phosphate dehydrogenase family.</text>
</comment>
<dbReference type="EC" id="1.2.1.-" evidence="4"/>
<reference evidence="6 7" key="1">
    <citation type="submission" date="2022-08" db="EMBL/GenBank/DDBJ databases">
        <title>Paenibacillus endoradicis sp. nov., Paenibacillus radicibacter sp. nov and Paenibacillus pararadicis sp. nov., three cold-adapted plant growth-promoting bacteria isolated from root of Larix gmelinii in Great Khingan.</title>
        <authorList>
            <person name="Xue H."/>
        </authorList>
    </citation>
    <scope>NUCLEOTIDE SEQUENCE [LARGE SCALE GENOMIC DNA]</scope>
    <source>
        <strain evidence="6 7">N5-1-1-5</strain>
    </source>
</reference>
<dbReference type="CDD" id="cd05214">
    <property type="entry name" value="GAPDH_I_N"/>
    <property type="match status" value="1"/>
</dbReference>
<organism evidence="6 7">
    <name type="scientific">Paenibacillus radicis</name>
    <name type="common">ex Xue et al. 2023</name>
    <dbReference type="NCBI Taxonomy" id="2972489"/>
    <lineage>
        <taxon>Bacteria</taxon>
        <taxon>Bacillati</taxon>
        <taxon>Bacillota</taxon>
        <taxon>Bacilli</taxon>
        <taxon>Bacillales</taxon>
        <taxon>Paenibacillaceae</taxon>
        <taxon>Paenibacillus</taxon>
    </lineage>
</organism>
<name>A0ABT1YKV3_9BACL</name>
<dbReference type="PRINTS" id="PR00078">
    <property type="entry name" value="G3PDHDRGNASE"/>
</dbReference>
<dbReference type="InterPro" id="IPR020829">
    <property type="entry name" value="GlycerAld_3-P_DH_cat"/>
</dbReference>
<accession>A0ABT1YKV3</accession>
<dbReference type="PROSITE" id="PS00071">
    <property type="entry name" value="GAPDH"/>
    <property type="match status" value="1"/>
</dbReference>
<keyword evidence="7" id="KW-1185">Reference proteome</keyword>
<proteinExistence type="inferred from homology"/>
<evidence type="ECO:0000313" key="7">
    <source>
        <dbReference type="Proteomes" id="UP001300012"/>
    </source>
</evidence>
<gene>
    <name evidence="6" type="primary">gap</name>
    <name evidence="6" type="ORF">NV381_21735</name>
</gene>
<evidence type="ECO:0000256" key="1">
    <source>
        <dbReference type="ARBA" id="ARBA00007406"/>
    </source>
</evidence>
<comment type="caution">
    <text evidence="6">The sequence shown here is derived from an EMBL/GenBank/DDBJ whole genome shotgun (WGS) entry which is preliminary data.</text>
</comment>
<evidence type="ECO:0000256" key="3">
    <source>
        <dbReference type="RuleBase" id="RU000397"/>
    </source>
</evidence>
<dbReference type="Gene3D" id="3.40.50.720">
    <property type="entry name" value="NAD(P)-binding Rossmann-like Domain"/>
    <property type="match status" value="1"/>
</dbReference>
<feature type="domain" description="Glyceraldehyde 3-phosphate dehydrogenase NAD(P) binding" evidence="5">
    <location>
        <begin position="3"/>
        <end position="154"/>
    </location>
</feature>
<dbReference type="InterPro" id="IPR036291">
    <property type="entry name" value="NAD(P)-bd_dom_sf"/>
</dbReference>
<dbReference type="InterPro" id="IPR020828">
    <property type="entry name" value="GlycerAld_3-P_DH_NAD(P)-bd"/>
</dbReference>
<dbReference type="SMART" id="SM00846">
    <property type="entry name" value="Gp_dh_N"/>
    <property type="match status" value="1"/>
</dbReference>
<dbReference type="PANTHER" id="PTHR43148">
    <property type="entry name" value="GLYCERALDEHYDE-3-PHOSPHATE DEHYDROGENASE 2"/>
    <property type="match status" value="1"/>
</dbReference>
<evidence type="ECO:0000256" key="4">
    <source>
        <dbReference type="RuleBase" id="RU361160"/>
    </source>
</evidence>
<dbReference type="Gene3D" id="3.30.360.10">
    <property type="entry name" value="Dihydrodipicolinate Reductase, domain 2"/>
    <property type="match status" value="1"/>
</dbReference>
<protein>
    <recommendedName>
        <fullName evidence="4">Glyceraldehyde-3-phosphate dehydrogenase</fullName>
        <ecNumber evidence="4">1.2.1.-</ecNumber>
    </recommendedName>
</protein>
<dbReference type="InterPro" id="IPR020830">
    <property type="entry name" value="GlycerAld_3-P_DH_AS"/>
</dbReference>
<evidence type="ECO:0000259" key="5">
    <source>
        <dbReference type="SMART" id="SM00846"/>
    </source>
</evidence>
<dbReference type="Proteomes" id="UP001300012">
    <property type="component" value="Unassembled WGS sequence"/>
</dbReference>
<dbReference type="PIRSF" id="PIRSF000149">
    <property type="entry name" value="GAP_DH"/>
    <property type="match status" value="1"/>
</dbReference>
<dbReference type="InterPro" id="IPR020831">
    <property type="entry name" value="GlycerAld/Erythrose_P_DH"/>
</dbReference>
<dbReference type="InterPro" id="IPR006424">
    <property type="entry name" value="Glyceraldehyde-3-P_DH_1"/>
</dbReference>